<feature type="region of interest" description="Disordered" evidence="1">
    <location>
        <begin position="36"/>
        <end position="60"/>
    </location>
</feature>
<reference evidence="2 3" key="1">
    <citation type="journal article" date="2017" name="Gigascience">
        <title>Genome sequence of the small brown planthopper, Laodelphax striatellus.</title>
        <authorList>
            <person name="Zhu J."/>
            <person name="Jiang F."/>
            <person name="Wang X."/>
            <person name="Yang P."/>
            <person name="Bao Y."/>
            <person name="Zhao W."/>
            <person name="Wang W."/>
            <person name="Lu H."/>
            <person name="Wang Q."/>
            <person name="Cui N."/>
            <person name="Li J."/>
            <person name="Chen X."/>
            <person name="Luo L."/>
            <person name="Yu J."/>
            <person name="Kang L."/>
            <person name="Cui F."/>
        </authorList>
    </citation>
    <scope>NUCLEOTIDE SEQUENCE [LARGE SCALE GENOMIC DNA]</scope>
    <source>
        <strain evidence="2">Lst14</strain>
    </source>
</reference>
<dbReference type="Proteomes" id="UP000291343">
    <property type="component" value="Unassembled WGS sequence"/>
</dbReference>
<evidence type="ECO:0000313" key="2">
    <source>
        <dbReference type="EMBL" id="RZF47960.1"/>
    </source>
</evidence>
<evidence type="ECO:0000313" key="3">
    <source>
        <dbReference type="Proteomes" id="UP000291343"/>
    </source>
</evidence>
<evidence type="ECO:0000256" key="1">
    <source>
        <dbReference type="SAM" id="MobiDB-lite"/>
    </source>
</evidence>
<dbReference type="AlphaFoldDB" id="A0A482XR54"/>
<name>A0A482XR54_LAOST</name>
<dbReference type="EMBL" id="QKKF02002906">
    <property type="protein sequence ID" value="RZF47960.1"/>
    <property type="molecule type" value="Genomic_DNA"/>
</dbReference>
<feature type="compositionally biased region" description="Basic and acidic residues" evidence="1">
    <location>
        <begin position="36"/>
        <end position="59"/>
    </location>
</feature>
<dbReference type="InParanoid" id="A0A482XR54"/>
<proteinExistence type="predicted"/>
<feature type="region of interest" description="Disordered" evidence="1">
    <location>
        <begin position="88"/>
        <end position="109"/>
    </location>
</feature>
<comment type="caution">
    <text evidence="2">The sequence shown here is derived from an EMBL/GenBank/DDBJ whole genome shotgun (WGS) entry which is preliminary data.</text>
</comment>
<sequence>MILELTWKFAPNHTPSVERRRAAKFGNGFPLIRGVQRGDEAHERNNKKGRDRAKVRQGEAVEPQEVAQCASGTLELWIAASYNLHRSSSARPREVTPGHTHNLGRCSPP</sequence>
<keyword evidence="3" id="KW-1185">Reference proteome</keyword>
<accession>A0A482XR54</accession>
<protein>
    <submittedName>
        <fullName evidence="2">Uncharacterized protein</fullName>
    </submittedName>
</protein>
<gene>
    <name evidence="2" type="ORF">LSTR_LSTR008764</name>
</gene>
<organism evidence="2 3">
    <name type="scientific">Laodelphax striatellus</name>
    <name type="common">Small brown planthopper</name>
    <name type="synonym">Delphax striatella</name>
    <dbReference type="NCBI Taxonomy" id="195883"/>
    <lineage>
        <taxon>Eukaryota</taxon>
        <taxon>Metazoa</taxon>
        <taxon>Ecdysozoa</taxon>
        <taxon>Arthropoda</taxon>
        <taxon>Hexapoda</taxon>
        <taxon>Insecta</taxon>
        <taxon>Pterygota</taxon>
        <taxon>Neoptera</taxon>
        <taxon>Paraneoptera</taxon>
        <taxon>Hemiptera</taxon>
        <taxon>Auchenorrhyncha</taxon>
        <taxon>Fulgoroidea</taxon>
        <taxon>Delphacidae</taxon>
        <taxon>Criomorphinae</taxon>
        <taxon>Laodelphax</taxon>
    </lineage>
</organism>